<dbReference type="Proteomes" id="UP000615446">
    <property type="component" value="Unassembled WGS sequence"/>
</dbReference>
<accession>A0A8H3L4W8</accession>
<organism evidence="2 3">
    <name type="scientific">Rhizophagus clarus</name>
    <dbReference type="NCBI Taxonomy" id="94130"/>
    <lineage>
        <taxon>Eukaryota</taxon>
        <taxon>Fungi</taxon>
        <taxon>Fungi incertae sedis</taxon>
        <taxon>Mucoromycota</taxon>
        <taxon>Glomeromycotina</taxon>
        <taxon>Glomeromycetes</taxon>
        <taxon>Glomerales</taxon>
        <taxon>Glomeraceae</taxon>
        <taxon>Rhizophagus</taxon>
    </lineage>
</organism>
<dbReference type="OrthoDB" id="4062651at2759"/>
<evidence type="ECO:0000313" key="2">
    <source>
        <dbReference type="EMBL" id="GES80020.1"/>
    </source>
</evidence>
<dbReference type="Pfam" id="PF00069">
    <property type="entry name" value="Pkinase"/>
    <property type="match status" value="1"/>
</dbReference>
<proteinExistence type="predicted"/>
<reference evidence="2" key="1">
    <citation type="submission" date="2019-10" db="EMBL/GenBank/DDBJ databases">
        <title>Conservation and host-specific expression of non-tandemly repeated heterogenous ribosome RNA gene in arbuscular mycorrhizal fungi.</title>
        <authorList>
            <person name="Maeda T."/>
            <person name="Kobayashi Y."/>
            <person name="Nakagawa T."/>
            <person name="Ezawa T."/>
            <person name="Yamaguchi K."/>
            <person name="Bino T."/>
            <person name="Nishimoto Y."/>
            <person name="Shigenobu S."/>
            <person name="Kawaguchi M."/>
        </authorList>
    </citation>
    <scope>NUCLEOTIDE SEQUENCE</scope>
    <source>
        <strain evidence="2">HR1</strain>
    </source>
</reference>
<gene>
    <name evidence="2" type="ORF">RCL2_000732100</name>
</gene>
<dbReference type="Gene3D" id="1.10.510.10">
    <property type="entry name" value="Transferase(Phosphotransferase) domain 1"/>
    <property type="match status" value="1"/>
</dbReference>
<dbReference type="SUPFAM" id="SSF56112">
    <property type="entry name" value="Protein kinase-like (PK-like)"/>
    <property type="match status" value="1"/>
</dbReference>
<keyword evidence="2" id="KW-0418">Kinase</keyword>
<dbReference type="EMBL" id="BLAL01000047">
    <property type="protein sequence ID" value="GES80020.1"/>
    <property type="molecule type" value="Genomic_DNA"/>
</dbReference>
<dbReference type="InterPro" id="IPR000719">
    <property type="entry name" value="Prot_kinase_dom"/>
</dbReference>
<feature type="domain" description="Protein kinase" evidence="1">
    <location>
        <begin position="1"/>
        <end position="176"/>
    </location>
</feature>
<comment type="caution">
    <text evidence="2">The sequence shown here is derived from an EMBL/GenBank/DDBJ whole genome shotgun (WGS) entry which is preliminary data.</text>
</comment>
<dbReference type="InterPro" id="IPR011009">
    <property type="entry name" value="Kinase-like_dom_sf"/>
</dbReference>
<dbReference type="AlphaFoldDB" id="A0A8H3L4W8"/>
<evidence type="ECO:0000259" key="1">
    <source>
        <dbReference type="PROSITE" id="PS50011"/>
    </source>
</evidence>
<keyword evidence="2" id="KW-0808">Transferase</keyword>
<name>A0A8H3L4W8_9GLOM</name>
<dbReference type="GO" id="GO:0004672">
    <property type="term" value="F:protein kinase activity"/>
    <property type="evidence" value="ECO:0007669"/>
    <property type="project" value="InterPro"/>
</dbReference>
<sequence length="176" mass="20995">MLIIVSFENYTFENDEFYWEDDRFLKRIVIRLINFYRTIWNREYEYKKHFIIAKEIIREGYVEGGMFRNYLKGIFDGLANYRCIFAIELSCTIESMHKTGIVHEDLNSNNMLVDRVSIKISDFGRQSRRFKDQSSHDTLPYDAPEGFFNVTGEKSQKLEQIEKLKKCNVCRVGELL</sequence>
<dbReference type="PROSITE" id="PS50011">
    <property type="entry name" value="PROTEIN_KINASE_DOM"/>
    <property type="match status" value="1"/>
</dbReference>
<evidence type="ECO:0000313" key="3">
    <source>
        <dbReference type="Proteomes" id="UP000615446"/>
    </source>
</evidence>
<dbReference type="GO" id="GO:0005524">
    <property type="term" value="F:ATP binding"/>
    <property type="evidence" value="ECO:0007669"/>
    <property type="project" value="InterPro"/>
</dbReference>
<protein>
    <submittedName>
        <fullName evidence="2">Kinase-like domain-containing protein</fullName>
    </submittedName>
</protein>